<dbReference type="OrthoDB" id="298012at2759"/>
<protein>
    <submittedName>
        <fullName evidence="7">Uncharacterized protein</fullName>
    </submittedName>
</protein>
<reference evidence="7" key="1">
    <citation type="journal article" date="2020" name="Fungal Divers.">
        <title>Resolving the Mortierellaceae phylogeny through synthesis of multi-gene phylogenetics and phylogenomics.</title>
        <authorList>
            <person name="Vandepol N."/>
            <person name="Liber J."/>
            <person name="Desiro A."/>
            <person name="Na H."/>
            <person name="Kennedy M."/>
            <person name="Barry K."/>
            <person name="Grigoriev I.V."/>
            <person name="Miller A.N."/>
            <person name="O'Donnell K."/>
            <person name="Stajich J.E."/>
            <person name="Bonito G."/>
        </authorList>
    </citation>
    <scope>NUCLEOTIDE SEQUENCE</scope>
    <source>
        <strain evidence="7">KOD948</strain>
    </source>
</reference>
<dbReference type="GO" id="GO:0016618">
    <property type="term" value="F:hydroxypyruvate reductase [NAD(P)H] activity"/>
    <property type="evidence" value="ECO:0007669"/>
    <property type="project" value="TreeGrafter"/>
</dbReference>
<keyword evidence="2 4" id="KW-0560">Oxidoreductase</keyword>
<dbReference type="AlphaFoldDB" id="A0A9P6PSB6"/>
<dbReference type="Gene3D" id="3.40.50.720">
    <property type="entry name" value="NAD(P)-binding Rossmann-like Domain"/>
    <property type="match status" value="2"/>
</dbReference>
<dbReference type="SUPFAM" id="SSF51735">
    <property type="entry name" value="NAD(P)-binding Rossmann-fold domains"/>
    <property type="match status" value="1"/>
</dbReference>
<feature type="domain" description="D-isomer specific 2-hydroxyacid dehydrogenase catalytic" evidence="5">
    <location>
        <begin position="36"/>
        <end position="344"/>
    </location>
</feature>
<name>A0A9P6PSB6_9FUNG</name>
<dbReference type="InterPro" id="IPR006140">
    <property type="entry name" value="D-isomer_DH_NAD-bd"/>
</dbReference>
<dbReference type="CDD" id="cd12168">
    <property type="entry name" value="Mand_dh_like"/>
    <property type="match status" value="1"/>
</dbReference>
<dbReference type="Pfam" id="PF02826">
    <property type="entry name" value="2-Hacid_dh_C"/>
    <property type="match status" value="1"/>
</dbReference>
<feature type="domain" description="D-isomer specific 2-hydroxyacid dehydrogenase NAD-binding" evidence="6">
    <location>
        <begin position="138"/>
        <end position="312"/>
    </location>
</feature>
<evidence type="ECO:0000256" key="1">
    <source>
        <dbReference type="ARBA" id="ARBA00005854"/>
    </source>
</evidence>
<sequence length="371" mass="40603">MDWLKTKMGSHGWDLTDEDIKKPNVLFIMPIQYALQDMEDFEEYFTVKVFEGTREEFIQRCKKGKYDGFAAIIWTFSTSPVGNLDSELVSFIPASVSIVALPIAGYDTVDIDACTAKGITVTNAPGVVSAATADTAMFLILGCLRKFTQAQTNLREGKWRTGLPRGSDLAAKTIGILGMGGVGKAIAKRAHAFGMMVNYYNRNRLDIRVEAEHNAHFVAYETLLRESDVIVICVPLNASTKHLISTTQFDKMMNGVVIINIARGAVIDEAALVQALESGKVASAGLDVFEFEPKVHEALLKHPQCTLLPHVGTNAVESLMYMEKLALRNAKKFLMHGEAISAVNMVAPGKPLENLMTDSVDISKLSLTLQG</sequence>
<gene>
    <name evidence="7" type="ORF">BG011_007582</name>
</gene>
<dbReference type="PANTHER" id="PTHR10996:SF257">
    <property type="entry name" value="GLYOXYLATE REDUCTASE 1"/>
    <property type="match status" value="1"/>
</dbReference>
<evidence type="ECO:0000256" key="3">
    <source>
        <dbReference type="ARBA" id="ARBA00023027"/>
    </source>
</evidence>
<dbReference type="InterPro" id="IPR006139">
    <property type="entry name" value="D-isomer_2_OHA_DH_cat_dom"/>
</dbReference>
<organism evidence="7 8">
    <name type="scientific">Mortierella polycephala</name>
    <dbReference type="NCBI Taxonomy" id="41804"/>
    <lineage>
        <taxon>Eukaryota</taxon>
        <taxon>Fungi</taxon>
        <taxon>Fungi incertae sedis</taxon>
        <taxon>Mucoromycota</taxon>
        <taxon>Mortierellomycotina</taxon>
        <taxon>Mortierellomycetes</taxon>
        <taxon>Mortierellales</taxon>
        <taxon>Mortierellaceae</taxon>
        <taxon>Mortierella</taxon>
    </lineage>
</organism>
<dbReference type="SUPFAM" id="SSF52283">
    <property type="entry name" value="Formate/glycerate dehydrogenase catalytic domain-like"/>
    <property type="match status" value="1"/>
</dbReference>
<proteinExistence type="inferred from homology"/>
<dbReference type="InterPro" id="IPR050223">
    <property type="entry name" value="D-isomer_2-hydroxyacid_DH"/>
</dbReference>
<dbReference type="Pfam" id="PF00389">
    <property type="entry name" value="2-Hacid_dh"/>
    <property type="match status" value="1"/>
</dbReference>
<keyword evidence="8" id="KW-1185">Reference proteome</keyword>
<dbReference type="InterPro" id="IPR036291">
    <property type="entry name" value="NAD(P)-bd_dom_sf"/>
</dbReference>
<dbReference type="PANTHER" id="PTHR10996">
    <property type="entry name" value="2-HYDROXYACID DEHYDROGENASE-RELATED"/>
    <property type="match status" value="1"/>
</dbReference>
<dbReference type="GO" id="GO:0005829">
    <property type="term" value="C:cytosol"/>
    <property type="evidence" value="ECO:0007669"/>
    <property type="project" value="TreeGrafter"/>
</dbReference>
<evidence type="ECO:0000313" key="8">
    <source>
        <dbReference type="Proteomes" id="UP000726737"/>
    </source>
</evidence>
<evidence type="ECO:0000259" key="6">
    <source>
        <dbReference type="Pfam" id="PF02826"/>
    </source>
</evidence>
<dbReference type="GO" id="GO:0030267">
    <property type="term" value="F:glyoxylate reductase (NADPH) activity"/>
    <property type="evidence" value="ECO:0007669"/>
    <property type="project" value="TreeGrafter"/>
</dbReference>
<keyword evidence="3" id="KW-0520">NAD</keyword>
<evidence type="ECO:0000313" key="7">
    <source>
        <dbReference type="EMBL" id="KAG0251485.1"/>
    </source>
</evidence>
<accession>A0A9P6PSB6</accession>
<dbReference type="Proteomes" id="UP000726737">
    <property type="component" value="Unassembled WGS sequence"/>
</dbReference>
<comment type="caution">
    <text evidence="7">The sequence shown here is derived from an EMBL/GenBank/DDBJ whole genome shotgun (WGS) entry which is preliminary data.</text>
</comment>
<dbReference type="GO" id="GO:0051287">
    <property type="term" value="F:NAD binding"/>
    <property type="evidence" value="ECO:0007669"/>
    <property type="project" value="InterPro"/>
</dbReference>
<dbReference type="PROSITE" id="PS00065">
    <property type="entry name" value="D_2_HYDROXYACID_DH_1"/>
    <property type="match status" value="1"/>
</dbReference>
<dbReference type="FunFam" id="3.40.50.720:FF:000203">
    <property type="entry name" value="D-3-phosphoglycerate dehydrogenase (SerA)"/>
    <property type="match status" value="1"/>
</dbReference>
<evidence type="ECO:0000259" key="5">
    <source>
        <dbReference type="Pfam" id="PF00389"/>
    </source>
</evidence>
<evidence type="ECO:0000256" key="4">
    <source>
        <dbReference type="RuleBase" id="RU003719"/>
    </source>
</evidence>
<dbReference type="InterPro" id="IPR029752">
    <property type="entry name" value="D-isomer_DH_CS1"/>
</dbReference>
<comment type="similarity">
    <text evidence="1 4">Belongs to the D-isomer specific 2-hydroxyacid dehydrogenase family.</text>
</comment>
<dbReference type="EMBL" id="JAAAJA010000590">
    <property type="protein sequence ID" value="KAG0251485.1"/>
    <property type="molecule type" value="Genomic_DNA"/>
</dbReference>
<evidence type="ECO:0000256" key="2">
    <source>
        <dbReference type="ARBA" id="ARBA00023002"/>
    </source>
</evidence>